<name>A0A2P6NRV9_9EUKA</name>
<dbReference type="AlphaFoldDB" id="A0A2P6NRV9"/>
<dbReference type="Proteomes" id="UP000241769">
    <property type="component" value="Unassembled WGS sequence"/>
</dbReference>
<accession>A0A2P6NRV9</accession>
<evidence type="ECO:0000313" key="3">
    <source>
        <dbReference type="Proteomes" id="UP000241769"/>
    </source>
</evidence>
<sequence>MGCNQSKTQDVSRARQDGTRTRQNGGSRSGSLSQGPTSRPVGIGHELVKDIKSSGVAMSYTDTREGEFDYLKKIIDQTASNLIDVSSTFSPYDQEANASNRDYREHANTYIVKQGLLNGLPRSSASNTAETLSGAPPKDLDWLTGIVTTCSTAAKNGMKVTSTGPIIIHFPEVN</sequence>
<feature type="region of interest" description="Disordered" evidence="1">
    <location>
        <begin position="1"/>
        <end position="43"/>
    </location>
</feature>
<reference evidence="2 3" key="1">
    <citation type="journal article" date="2018" name="Genome Biol. Evol.">
        <title>Multiple Roots of Fruiting Body Formation in Amoebozoa.</title>
        <authorList>
            <person name="Hillmann F."/>
            <person name="Forbes G."/>
            <person name="Novohradska S."/>
            <person name="Ferling I."/>
            <person name="Riege K."/>
            <person name="Groth M."/>
            <person name="Westermann M."/>
            <person name="Marz M."/>
            <person name="Spaller T."/>
            <person name="Winckler T."/>
            <person name="Schaap P."/>
            <person name="Glockner G."/>
        </authorList>
    </citation>
    <scope>NUCLEOTIDE SEQUENCE [LARGE SCALE GENOMIC DNA]</scope>
    <source>
        <strain evidence="2 3">Jena</strain>
    </source>
</reference>
<feature type="compositionally biased region" description="Basic and acidic residues" evidence="1">
    <location>
        <begin position="10"/>
        <end position="20"/>
    </location>
</feature>
<proteinExistence type="predicted"/>
<dbReference type="InParanoid" id="A0A2P6NRV9"/>
<evidence type="ECO:0000256" key="1">
    <source>
        <dbReference type="SAM" id="MobiDB-lite"/>
    </source>
</evidence>
<evidence type="ECO:0008006" key="4">
    <source>
        <dbReference type="Google" id="ProtNLM"/>
    </source>
</evidence>
<comment type="caution">
    <text evidence="2">The sequence shown here is derived from an EMBL/GenBank/DDBJ whole genome shotgun (WGS) entry which is preliminary data.</text>
</comment>
<protein>
    <recommendedName>
        <fullName evidence="4">Late endosomal/lysosomal adaptor and MAPK and MTOR activator 1</fullName>
    </recommendedName>
</protein>
<gene>
    <name evidence="2" type="ORF">PROFUN_05166</name>
</gene>
<feature type="compositionally biased region" description="Polar residues" evidence="1">
    <location>
        <begin position="21"/>
        <end position="37"/>
    </location>
</feature>
<evidence type="ECO:0000313" key="2">
    <source>
        <dbReference type="EMBL" id="PRP86687.1"/>
    </source>
</evidence>
<organism evidence="2 3">
    <name type="scientific">Planoprotostelium fungivorum</name>
    <dbReference type="NCBI Taxonomy" id="1890364"/>
    <lineage>
        <taxon>Eukaryota</taxon>
        <taxon>Amoebozoa</taxon>
        <taxon>Evosea</taxon>
        <taxon>Variosea</taxon>
        <taxon>Cavosteliida</taxon>
        <taxon>Cavosteliaceae</taxon>
        <taxon>Planoprotostelium</taxon>
    </lineage>
</organism>
<dbReference type="EMBL" id="MDYQ01000028">
    <property type="protein sequence ID" value="PRP86687.1"/>
    <property type="molecule type" value="Genomic_DNA"/>
</dbReference>
<keyword evidence="3" id="KW-1185">Reference proteome</keyword>